<dbReference type="PANTHER" id="PTHR36505:SF1">
    <property type="entry name" value="BLR1072 PROTEIN"/>
    <property type="match status" value="1"/>
</dbReference>
<dbReference type="RefSeq" id="WP_239369751.1">
    <property type="nucleotide sequence ID" value="NZ_JAKREW010000037.1"/>
</dbReference>
<reference evidence="4 5" key="1">
    <citation type="submission" date="2022-02" db="EMBL/GenBank/DDBJ databases">
        <title>Draft genome sequence of Mezorhizobium retamae strain IRAMC:0171 isolated from Retama raetam nodules.</title>
        <authorList>
            <person name="Bengaied R."/>
            <person name="Sbissi I."/>
            <person name="Huber K."/>
            <person name="Ghodbane F."/>
            <person name="Nouioui I."/>
            <person name="Tarhouni M."/>
            <person name="Gtari M."/>
        </authorList>
    </citation>
    <scope>NUCLEOTIDE SEQUENCE [LARGE SCALE GENOMIC DNA]</scope>
    <source>
        <strain evidence="4 5">IRAMC:0171</strain>
    </source>
</reference>
<accession>A0ABS9QLB0</accession>
<dbReference type="EMBL" id="JAKREW010000037">
    <property type="protein sequence ID" value="MCG7508234.1"/>
    <property type="molecule type" value="Genomic_DNA"/>
</dbReference>
<evidence type="ECO:0000256" key="1">
    <source>
        <dbReference type="SAM" id="MobiDB-lite"/>
    </source>
</evidence>
<keyword evidence="5" id="KW-1185">Reference proteome</keyword>
<keyword evidence="2" id="KW-0732">Signal</keyword>
<dbReference type="Pfam" id="PF05239">
    <property type="entry name" value="PRC"/>
    <property type="match status" value="1"/>
</dbReference>
<proteinExistence type="predicted"/>
<feature type="signal peptide" evidence="2">
    <location>
        <begin position="1"/>
        <end position="21"/>
    </location>
</feature>
<dbReference type="PANTHER" id="PTHR36505">
    <property type="entry name" value="BLR1072 PROTEIN"/>
    <property type="match status" value="1"/>
</dbReference>
<evidence type="ECO:0000313" key="4">
    <source>
        <dbReference type="EMBL" id="MCG7508234.1"/>
    </source>
</evidence>
<dbReference type="SUPFAM" id="SSF50346">
    <property type="entry name" value="PRC-barrel domain"/>
    <property type="match status" value="1"/>
</dbReference>
<organism evidence="4 5">
    <name type="scientific">Mesorhizobium retamae</name>
    <dbReference type="NCBI Taxonomy" id="2912854"/>
    <lineage>
        <taxon>Bacteria</taxon>
        <taxon>Pseudomonadati</taxon>
        <taxon>Pseudomonadota</taxon>
        <taxon>Alphaproteobacteria</taxon>
        <taxon>Hyphomicrobiales</taxon>
        <taxon>Phyllobacteriaceae</taxon>
        <taxon>Mesorhizobium</taxon>
    </lineage>
</organism>
<feature type="region of interest" description="Disordered" evidence="1">
    <location>
        <begin position="157"/>
        <end position="179"/>
    </location>
</feature>
<dbReference type="InterPro" id="IPR027275">
    <property type="entry name" value="PRC-brl_dom"/>
</dbReference>
<dbReference type="Proteomes" id="UP001201701">
    <property type="component" value="Unassembled WGS sequence"/>
</dbReference>
<dbReference type="Gene3D" id="2.30.30.240">
    <property type="entry name" value="PRC-barrel domain"/>
    <property type="match status" value="1"/>
</dbReference>
<dbReference type="InterPro" id="IPR011033">
    <property type="entry name" value="PRC_barrel-like_sf"/>
</dbReference>
<sequence length="179" mass="17856">MLRTTFLTATCALLLAGPALAQTATPSAPAETEMSVTTKEVFTAPAGTDATTVGSIQPKDGQILATSFIGESVYESEKADAATVGKVNDLIFTPDGKIEAAVVGVGGFLGVGEKDVAVSPSKLKMATRSDGKTWLVTTATKDELNAAPAFDRSKLADAASGTTGAGSGAPAAPAPAPAQ</sequence>
<evidence type="ECO:0000313" key="5">
    <source>
        <dbReference type="Proteomes" id="UP001201701"/>
    </source>
</evidence>
<evidence type="ECO:0000256" key="2">
    <source>
        <dbReference type="SAM" id="SignalP"/>
    </source>
</evidence>
<name>A0ABS9QLB0_9HYPH</name>
<feature type="chain" id="PRO_5046466618" evidence="2">
    <location>
        <begin position="22"/>
        <end position="179"/>
    </location>
</feature>
<protein>
    <submittedName>
        <fullName evidence="4">PRC-barrel domain-containing protein</fullName>
    </submittedName>
</protein>
<evidence type="ECO:0000259" key="3">
    <source>
        <dbReference type="Pfam" id="PF05239"/>
    </source>
</evidence>
<feature type="domain" description="PRC-barrel" evidence="3">
    <location>
        <begin position="61"/>
        <end position="143"/>
    </location>
</feature>
<gene>
    <name evidence="4" type="ORF">L4923_24645</name>
</gene>
<comment type="caution">
    <text evidence="4">The sequence shown here is derived from an EMBL/GenBank/DDBJ whole genome shotgun (WGS) entry which is preliminary data.</text>
</comment>